<organism evidence="1 2">
    <name type="scientific">Arctium lappa</name>
    <name type="common">Greater burdock</name>
    <name type="synonym">Lappa major</name>
    <dbReference type="NCBI Taxonomy" id="4217"/>
    <lineage>
        <taxon>Eukaryota</taxon>
        <taxon>Viridiplantae</taxon>
        <taxon>Streptophyta</taxon>
        <taxon>Embryophyta</taxon>
        <taxon>Tracheophyta</taxon>
        <taxon>Spermatophyta</taxon>
        <taxon>Magnoliopsida</taxon>
        <taxon>eudicotyledons</taxon>
        <taxon>Gunneridae</taxon>
        <taxon>Pentapetalae</taxon>
        <taxon>asterids</taxon>
        <taxon>campanulids</taxon>
        <taxon>Asterales</taxon>
        <taxon>Asteraceae</taxon>
        <taxon>Carduoideae</taxon>
        <taxon>Cardueae</taxon>
        <taxon>Arctiinae</taxon>
        <taxon>Arctium</taxon>
    </lineage>
</organism>
<proteinExistence type="predicted"/>
<keyword evidence="2" id="KW-1185">Reference proteome</keyword>
<protein>
    <submittedName>
        <fullName evidence="1">Uncharacterized protein</fullName>
    </submittedName>
</protein>
<name>A0ACB9FK40_ARCLA</name>
<reference evidence="1 2" key="2">
    <citation type="journal article" date="2022" name="Mol. Ecol. Resour.">
        <title>The genomes of chicory, endive, great burdock and yacon provide insights into Asteraceae paleo-polyploidization history and plant inulin production.</title>
        <authorList>
            <person name="Fan W."/>
            <person name="Wang S."/>
            <person name="Wang H."/>
            <person name="Wang A."/>
            <person name="Jiang F."/>
            <person name="Liu H."/>
            <person name="Zhao H."/>
            <person name="Xu D."/>
            <person name="Zhang Y."/>
        </authorList>
    </citation>
    <scope>NUCLEOTIDE SEQUENCE [LARGE SCALE GENOMIC DNA]</scope>
    <source>
        <strain evidence="2">cv. Niubang</strain>
    </source>
</reference>
<evidence type="ECO:0000313" key="1">
    <source>
        <dbReference type="EMBL" id="KAI3771298.1"/>
    </source>
</evidence>
<comment type="caution">
    <text evidence="1">The sequence shown here is derived from an EMBL/GenBank/DDBJ whole genome shotgun (WGS) entry which is preliminary data.</text>
</comment>
<dbReference type="Proteomes" id="UP001055879">
    <property type="component" value="Linkage Group LG01"/>
</dbReference>
<accession>A0ACB9FK40</accession>
<sequence>MLKKSRPNVPLRTSSGLIDLNFLFKQNDYFVVFVKTDGQLSSRHVDSTNLYPGISVQLPCVSVGNSHILSH</sequence>
<evidence type="ECO:0000313" key="2">
    <source>
        <dbReference type="Proteomes" id="UP001055879"/>
    </source>
</evidence>
<dbReference type="EMBL" id="CM042047">
    <property type="protein sequence ID" value="KAI3771298.1"/>
    <property type="molecule type" value="Genomic_DNA"/>
</dbReference>
<reference evidence="2" key="1">
    <citation type="journal article" date="2022" name="Mol. Ecol. Resour.">
        <title>The genomes of chicory, endive, great burdock and yacon provide insights into Asteraceae palaeo-polyploidization history and plant inulin production.</title>
        <authorList>
            <person name="Fan W."/>
            <person name="Wang S."/>
            <person name="Wang H."/>
            <person name="Wang A."/>
            <person name="Jiang F."/>
            <person name="Liu H."/>
            <person name="Zhao H."/>
            <person name="Xu D."/>
            <person name="Zhang Y."/>
        </authorList>
    </citation>
    <scope>NUCLEOTIDE SEQUENCE [LARGE SCALE GENOMIC DNA]</scope>
    <source>
        <strain evidence="2">cv. Niubang</strain>
    </source>
</reference>
<gene>
    <name evidence="1" type="ORF">L6452_02460</name>
</gene>